<dbReference type="Proteomes" id="UP000190814">
    <property type="component" value="Unassembled WGS sequence"/>
</dbReference>
<dbReference type="AlphaFoldDB" id="A0A1T4VEQ9"/>
<sequence length="243" mass="27202">MISEDKAKEKLYYLAKDVNVELNDKQLKMFMKYYNLLIEKNKVMNLTAITDLEEVVIKHFVDSLSIAKFVDMTKEMNVIDVGSGAGFPGIPLKIAFPNINLVMLDSLGKRVNFLNDTTIRLDLTNVDAIHARAEDGARVNGMRQNFDLCVSRAVANLATLSEYCLPFVKEGGMFVCYKSGNIDVELKESNKAITTLSSEVAGIDKFVLPETDIERTLIKISVKGKIDKKYPRKSGIPSRDPIK</sequence>
<feature type="binding site" evidence="6">
    <location>
        <position position="82"/>
    </location>
    <ligand>
        <name>S-adenosyl-L-methionine</name>
        <dbReference type="ChEBI" id="CHEBI:59789"/>
    </ligand>
</feature>
<comment type="similarity">
    <text evidence="6">Belongs to the methyltransferase superfamily. RNA methyltransferase RsmG family.</text>
</comment>
<dbReference type="EC" id="2.1.1.-" evidence="6"/>
<dbReference type="Pfam" id="PF02527">
    <property type="entry name" value="GidB"/>
    <property type="match status" value="1"/>
</dbReference>
<dbReference type="Gene3D" id="3.40.50.150">
    <property type="entry name" value="Vaccinia Virus protein VP39"/>
    <property type="match status" value="1"/>
</dbReference>
<evidence type="ECO:0000256" key="3">
    <source>
        <dbReference type="ARBA" id="ARBA00022603"/>
    </source>
</evidence>
<evidence type="ECO:0000256" key="1">
    <source>
        <dbReference type="ARBA" id="ARBA00022490"/>
    </source>
</evidence>
<evidence type="ECO:0000256" key="5">
    <source>
        <dbReference type="ARBA" id="ARBA00022691"/>
    </source>
</evidence>
<keyword evidence="2 6" id="KW-0698">rRNA processing</keyword>
<gene>
    <name evidence="6" type="primary">rsmG</name>
    <name evidence="7" type="ORF">SAMN02745111_00825</name>
</gene>
<dbReference type="GO" id="GO:0005829">
    <property type="term" value="C:cytosol"/>
    <property type="evidence" value="ECO:0007669"/>
    <property type="project" value="TreeGrafter"/>
</dbReference>
<accession>A0A1T4VEQ9</accession>
<dbReference type="OrthoDB" id="9808773at2"/>
<organism evidence="7 8">
    <name type="scientific">Eubacterium uniforme</name>
    <dbReference type="NCBI Taxonomy" id="39495"/>
    <lineage>
        <taxon>Bacteria</taxon>
        <taxon>Bacillati</taxon>
        <taxon>Bacillota</taxon>
        <taxon>Clostridia</taxon>
        <taxon>Eubacteriales</taxon>
        <taxon>Eubacteriaceae</taxon>
        <taxon>Eubacterium</taxon>
    </lineage>
</organism>
<comment type="function">
    <text evidence="6">Specifically methylates the N7 position of a guanine in 16S rRNA.</text>
</comment>
<dbReference type="PIRSF" id="PIRSF003078">
    <property type="entry name" value="GidB"/>
    <property type="match status" value="1"/>
</dbReference>
<name>A0A1T4VEQ9_9FIRM</name>
<dbReference type="PANTHER" id="PTHR31760:SF0">
    <property type="entry name" value="S-ADENOSYL-L-METHIONINE-DEPENDENT METHYLTRANSFERASES SUPERFAMILY PROTEIN"/>
    <property type="match status" value="1"/>
</dbReference>
<dbReference type="SUPFAM" id="SSF53335">
    <property type="entry name" value="S-adenosyl-L-methionine-dependent methyltransferases"/>
    <property type="match status" value="1"/>
</dbReference>
<dbReference type="HAMAP" id="MF_00074">
    <property type="entry name" value="16SrRNA_methyltr_G"/>
    <property type="match status" value="1"/>
</dbReference>
<reference evidence="7 8" key="1">
    <citation type="submission" date="2017-02" db="EMBL/GenBank/DDBJ databases">
        <authorList>
            <person name="Peterson S.W."/>
        </authorList>
    </citation>
    <scope>NUCLEOTIDE SEQUENCE [LARGE SCALE GENOMIC DNA]</scope>
    <source>
        <strain evidence="7 8">ATCC 35992</strain>
    </source>
</reference>
<feature type="binding site" evidence="6">
    <location>
        <begin position="133"/>
        <end position="134"/>
    </location>
    <ligand>
        <name>S-adenosyl-L-methionine</name>
        <dbReference type="ChEBI" id="CHEBI:59789"/>
    </ligand>
</feature>
<dbReference type="EMBL" id="FUXZ01000004">
    <property type="protein sequence ID" value="SKA63407.1"/>
    <property type="molecule type" value="Genomic_DNA"/>
</dbReference>
<evidence type="ECO:0000313" key="7">
    <source>
        <dbReference type="EMBL" id="SKA63407.1"/>
    </source>
</evidence>
<keyword evidence="3 6" id="KW-0489">Methyltransferase</keyword>
<proteinExistence type="inferred from homology"/>
<keyword evidence="1 6" id="KW-0963">Cytoplasm</keyword>
<protein>
    <recommendedName>
        <fullName evidence="6">Ribosomal RNA small subunit methyltransferase G</fullName>
        <ecNumber evidence="6">2.1.1.-</ecNumber>
    </recommendedName>
    <alternativeName>
        <fullName evidence="6">16S rRNA 7-methylguanosine methyltransferase</fullName>
        <shortName evidence="6">16S rRNA m7G methyltransferase</shortName>
    </alternativeName>
</protein>
<evidence type="ECO:0000256" key="2">
    <source>
        <dbReference type="ARBA" id="ARBA00022552"/>
    </source>
</evidence>
<dbReference type="PANTHER" id="PTHR31760">
    <property type="entry name" value="S-ADENOSYL-L-METHIONINE-DEPENDENT METHYLTRANSFERASES SUPERFAMILY PROTEIN"/>
    <property type="match status" value="1"/>
</dbReference>
<dbReference type="InterPro" id="IPR003682">
    <property type="entry name" value="rRNA_ssu_MeTfrase_G"/>
</dbReference>
<feature type="binding site" evidence="6">
    <location>
        <position position="152"/>
    </location>
    <ligand>
        <name>S-adenosyl-L-methionine</name>
        <dbReference type="ChEBI" id="CHEBI:59789"/>
    </ligand>
</feature>
<evidence type="ECO:0000256" key="6">
    <source>
        <dbReference type="HAMAP-Rule" id="MF_00074"/>
    </source>
</evidence>
<keyword evidence="4 6" id="KW-0808">Transferase</keyword>
<evidence type="ECO:0000256" key="4">
    <source>
        <dbReference type="ARBA" id="ARBA00022679"/>
    </source>
</evidence>
<dbReference type="GO" id="GO:0070043">
    <property type="term" value="F:rRNA (guanine-N7-)-methyltransferase activity"/>
    <property type="evidence" value="ECO:0007669"/>
    <property type="project" value="UniProtKB-UniRule"/>
</dbReference>
<keyword evidence="5 6" id="KW-0949">S-adenosyl-L-methionine</keyword>
<comment type="caution">
    <text evidence="6">Lacks conserved residue(s) required for the propagation of feature annotation.</text>
</comment>
<dbReference type="RefSeq" id="WP_078765703.1">
    <property type="nucleotide sequence ID" value="NZ_FUXZ01000004.1"/>
</dbReference>
<dbReference type="InterPro" id="IPR029063">
    <property type="entry name" value="SAM-dependent_MTases_sf"/>
</dbReference>
<dbReference type="NCBIfam" id="TIGR00138">
    <property type="entry name" value="rsmG_gidB"/>
    <property type="match status" value="1"/>
</dbReference>
<keyword evidence="8" id="KW-1185">Reference proteome</keyword>
<comment type="subcellular location">
    <subcellularLocation>
        <location evidence="6">Cytoplasm</location>
    </subcellularLocation>
</comment>
<dbReference type="FunFam" id="3.40.50.150:FF:000041">
    <property type="entry name" value="Ribosomal RNA small subunit methyltransferase G"/>
    <property type="match status" value="1"/>
</dbReference>
<feature type="binding site" evidence="6">
    <location>
        <position position="87"/>
    </location>
    <ligand>
        <name>S-adenosyl-L-methionine</name>
        <dbReference type="ChEBI" id="CHEBI:59789"/>
    </ligand>
</feature>
<evidence type="ECO:0000313" key="8">
    <source>
        <dbReference type="Proteomes" id="UP000190814"/>
    </source>
</evidence>
<dbReference type="STRING" id="39495.SAMN02745111_00825"/>